<evidence type="ECO:0000313" key="5">
    <source>
        <dbReference type="Proteomes" id="UP000219565"/>
    </source>
</evidence>
<comment type="similarity">
    <text evidence="1">Belongs to the HIBADH-related family.</text>
</comment>
<evidence type="ECO:0000256" key="1">
    <source>
        <dbReference type="ARBA" id="ARBA00009080"/>
    </source>
</evidence>
<dbReference type="AlphaFoldDB" id="A0A285LTX8"/>
<dbReference type="PIRSF" id="PIRSF000103">
    <property type="entry name" value="HIBADH"/>
    <property type="match status" value="1"/>
</dbReference>
<dbReference type="Pfam" id="PF03446">
    <property type="entry name" value="NAD_binding_2"/>
    <property type="match status" value="1"/>
</dbReference>
<proteinExistence type="inferred from homology"/>
<name>A0A285LTX8_9NOCA</name>
<dbReference type="InterPro" id="IPR006115">
    <property type="entry name" value="6PGDH_NADP-bd"/>
</dbReference>
<keyword evidence="2" id="KW-0560">Oxidoreductase</keyword>
<organism evidence="4 5">
    <name type="scientific">Nocardia amikacinitolerans</name>
    <dbReference type="NCBI Taxonomy" id="756689"/>
    <lineage>
        <taxon>Bacteria</taxon>
        <taxon>Bacillati</taxon>
        <taxon>Actinomycetota</taxon>
        <taxon>Actinomycetes</taxon>
        <taxon>Mycobacteriales</taxon>
        <taxon>Nocardiaceae</taxon>
        <taxon>Nocardia</taxon>
    </lineage>
</organism>
<dbReference type="EMBL" id="OBEG01000006">
    <property type="protein sequence ID" value="SNY88379.1"/>
    <property type="molecule type" value="Genomic_DNA"/>
</dbReference>
<dbReference type="GO" id="GO:0050661">
    <property type="term" value="F:NADP binding"/>
    <property type="evidence" value="ECO:0007669"/>
    <property type="project" value="InterPro"/>
</dbReference>
<dbReference type="InterPro" id="IPR008927">
    <property type="entry name" value="6-PGluconate_DH-like_C_sf"/>
</dbReference>
<evidence type="ECO:0000313" key="4">
    <source>
        <dbReference type="EMBL" id="SNY88379.1"/>
    </source>
</evidence>
<dbReference type="SUPFAM" id="SSF51735">
    <property type="entry name" value="NAD(P)-binding Rossmann-fold domains"/>
    <property type="match status" value="1"/>
</dbReference>
<dbReference type="InterPro" id="IPR051265">
    <property type="entry name" value="HIBADH-related_NP60_sf"/>
</dbReference>
<dbReference type="Gene3D" id="3.40.50.720">
    <property type="entry name" value="NAD(P)-binding Rossmann-like Domain"/>
    <property type="match status" value="1"/>
</dbReference>
<dbReference type="PANTHER" id="PTHR43580">
    <property type="entry name" value="OXIDOREDUCTASE GLYR1-RELATED"/>
    <property type="match status" value="1"/>
</dbReference>
<dbReference type="Gene3D" id="1.10.1040.10">
    <property type="entry name" value="N-(1-d-carboxylethyl)-l-norvaline Dehydrogenase, domain 2"/>
    <property type="match status" value="1"/>
</dbReference>
<reference evidence="4 5" key="1">
    <citation type="submission" date="2017-09" db="EMBL/GenBank/DDBJ databases">
        <authorList>
            <person name="Ehlers B."/>
            <person name="Leendertz F.H."/>
        </authorList>
    </citation>
    <scope>NUCLEOTIDE SEQUENCE [LARGE SCALE GENOMIC DNA]</scope>
    <source>
        <strain evidence="4 5">DSM 45537</strain>
    </source>
</reference>
<evidence type="ECO:0000259" key="3">
    <source>
        <dbReference type="Pfam" id="PF03446"/>
    </source>
</evidence>
<dbReference type="InterPro" id="IPR015815">
    <property type="entry name" value="HIBADH-related"/>
</dbReference>
<dbReference type="GO" id="GO:0016491">
    <property type="term" value="F:oxidoreductase activity"/>
    <property type="evidence" value="ECO:0007669"/>
    <property type="project" value="UniProtKB-KW"/>
</dbReference>
<dbReference type="InterPro" id="IPR013328">
    <property type="entry name" value="6PGD_dom2"/>
</dbReference>
<dbReference type="Proteomes" id="UP000219565">
    <property type="component" value="Unassembled WGS sequence"/>
</dbReference>
<dbReference type="PANTHER" id="PTHR43580:SF2">
    <property type="entry name" value="CYTOKINE-LIKE NUCLEAR FACTOR N-PAC"/>
    <property type="match status" value="1"/>
</dbReference>
<dbReference type="SUPFAM" id="SSF48179">
    <property type="entry name" value="6-phosphogluconate dehydrogenase C-terminal domain-like"/>
    <property type="match status" value="1"/>
</dbReference>
<protein>
    <submittedName>
        <fullName evidence="4">3-hydroxyisobutyrate dehydrogenase</fullName>
    </submittedName>
</protein>
<sequence length="293" mass="31152">MNSTVSVLGLGNMGAALATLFLRSDADVTVWNRTSSKAWPFADGGAHVAVDTTEALQRSEVVVICLERYAQVRDVLGTAAESAGGLLGRTIVNLTWGTIEEATEARDWVETNGGRYLDGAILDYPANMGPDALILYSGDEAAFDDHATLLSILARARFEGTNPAAANALGMAGALFHNIAVLGFYEAAAYAAHHGIDARNLYHLTADIGFDVCARAFSDGIDHIESGDYRTDQSTIGVHYDTVLIQKSGFAEIGQTGTLTDAASNILGSAITAGHRDLAMSAIYRHLRRESRT</sequence>
<feature type="domain" description="6-phosphogluconate dehydrogenase NADP-binding" evidence="3">
    <location>
        <begin position="5"/>
        <end position="155"/>
    </location>
</feature>
<gene>
    <name evidence="4" type="ORF">SAMN04244553_5351</name>
</gene>
<evidence type="ECO:0000256" key="2">
    <source>
        <dbReference type="ARBA" id="ARBA00023002"/>
    </source>
</evidence>
<keyword evidence="5" id="KW-1185">Reference proteome</keyword>
<accession>A0A285LTX8</accession>
<dbReference type="InterPro" id="IPR036291">
    <property type="entry name" value="NAD(P)-bd_dom_sf"/>
</dbReference>